<organism evidence="5 6">
    <name type="scientific">Myroides pelagicus</name>
    <dbReference type="NCBI Taxonomy" id="270914"/>
    <lineage>
        <taxon>Bacteria</taxon>
        <taxon>Pseudomonadati</taxon>
        <taxon>Bacteroidota</taxon>
        <taxon>Flavobacteriia</taxon>
        <taxon>Flavobacteriales</taxon>
        <taxon>Flavobacteriaceae</taxon>
        <taxon>Myroides</taxon>
    </lineage>
</organism>
<sequence length="856" mass="98155">MSKFSSKIALIILTSISFFACSTIKRVPQDRALLVDNTIIENDKKVNKEEIYQQLYQTPNSTFPFTGFHLRLHLYNLAKPNADSLYQVWLKNNPKKEKHLSALLSRKQVDRLGQSFMISGINNFLIKTGEQPVLYDTLKTNKSVARLKNYYFNKGYFDTRVLTVLDTISKQKVTNTYRVETGNPYYIDSVQTNISTKALQELFDQEKNKSLIKSNEVFDVKNFENERKRLTKQFRNKGAYYFQELNIRYEVDTIINKKNKANINLIIDPQTVKSGDTLIEKPFKLYDISEVNIYTDNVSKNKKIDLDSIQHNNFNLYSSTKLQYKPKALTDAVFITKGSKFSDQKRILTSRSISNLRVFNYPVIEYIEDKRDTTGQSLISNIYLTSRKKMTFNPSLDLTHSNIQDFGIGGNIGILFRNVFKGAEILEVGIKGSMGSSRQMNNPNNVFFNVTEYGGDVKLTFPRVFFPINTDRLVPKTMLPTTTMSFGISKQRNIGLDKDNFTGIINYKWLPSQYNSFSFDLANIQYVRNTNPSNYFSVYRSSYSRLNTISQDYKEAANPEYFTPEGNLSISDNGANRFIWDALNPNNPMNVSEADRNTIRSIEERRIRLSENNLIISSNLVFTKTTRTAINDNSFYTLKTKIESAGGLMNALMKRASTKTGPTGKKTILDVEFSQYVKTEIDFIKYWDLGKQRVIAMRAFGGLAIPYGNSSSIPFTRSYYSGGSNDNRGWQSYRLGPGKSGGINDFNEANMKLFFSTEYRFSIGGPWKGALFIDASNIWNVFDEVKDSNYTFNGISSIKDIAVASGFGIRYDFSFFVFRLDMGFKTYNPNINAQRKWFKEFNLKESVLNVGINYPF</sequence>
<proteinExistence type="predicted"/>
<dbReference type="Pfam" id="PF01103">
    <property type="entry name" value="Omp85"/>
    <property type="match status" value="1"/>
</dbReference>
<accession>A0A7K1GQ13</accession>
<dbReference type="GO" id="GO:0019867">
    <property type="term" value="C:outer membrane"/>
    <property type="evidence" value="ECO:0007669"/>
    <property type="project" value="InterPro"/>
</dbReference>
<comment type="caution">
    <text evidence="5">The sequence shown here is derived from an EMBL/GenBank/DDBJ whole genome shotgun (WGS) entry which is preliminary data.</text>
</comment>
<dbReference type="OrthoDB" id="9814535at2"/>
<dbReference type="Proteomes" id="UP000488936">
    <property type="component" value="Unassembled WGS sequence"/>
</dbReference>
<comment type="subcellular location">
    <subcellularLocation>
        <location evidence="1">Membrane</location>
    </subcellularLocation>
</comment>
<dbReference type="Gene3D" id="2.40.160.50">
    <property type="entry name" value="membrane protein fhac: a member of the omp85/tpsb transporter family"/>
    <property type="match status" value="1"/>
</dbReference>
<name>A0A7K1GQ13_9FLAO</name>
<dbReference type="PROSITE" id="PS51257">
    <property type="entry name" value="PROKAR_LIPOPROTEIN"/>
    <property type="match status" value="1"/>
</dbReference>
<dbReference type="InterPro" id="IPR000184">
    <property type="entry name" value="Bac_surfAg_D15"/>
</dbReference>
<dbReference type="AlphaFoldDB" id="A0A7K1GQ13"/>
<evidence type="ECO:0000259" key="4">
    <source>
        <dbReference type="Pfam" id="PF01103"/>
    </source>
</evidence>
<reference evidence="5 6" key="1">
    <citation type="journal article" date="2006" name="Int. J. Syst. Evol. Microbiol.">
        <title>Myroides pelagicus sp. nov., isolated from seawater in Thailand.</title>
        <authorList>
            <person name="Yoon J."/>
            <person name="Maneerat S."/>
            <person name="Kawai F."/>
            <person name="Yokota A."/>
        </authorList>
    </citation>
    <scope>NUCLEOTIDE SEQUENCE [LARGE SCALE GENOMIC DNA]</scope>
    <source>
        <strain evidence="5 6">SM1T</strain>
    </source>
</reference>
<keyword evidence="6" id="KW-1185">Reference proteome</keyword>
<evidence type="ECO:0000256" key="1">
    <source>
        <dbReference type="ARBA" id="ARBA00004370"/>
    </source>
</evidence>
<evidence type="ECO:0000313" key="6">
    <source>
        <dbReference type="Proteomes" id="UP000488936"/>
    </source>
</evidence>
<protein>
    <submittedName>
        <fullName evidence="5">BamA/TamA family outer membrane protein</fullName>
    </submittedName>
</protein>
<evidence type="ECO:0000313" key="5">
    <source>
        <dbReference type="EMBL" id="MTH30946.1"/>
    </source>
</evidence>
<feature type="signal peptide" evidence="3">
    <location>
        <begin position="1"/>
        <end position="20"/>
    </location>
</feature>
<feature type="chain" id="PRO_5029522524" evidence="3">
    <location>
        <begin position="21"/>
        <end position="856"/>
    </location>
</feature>
<keyword evidence="3" id="KW-0732">Signal</keyword>
<evidence type="ECO:0000256" key="3">
    <source>
        <dbReference type="SAM" id="SignalP"/>
    </source>
</evidence>
<dbReference type="EMBL" id="WMJY01000050">
    <property type="protein sequence ID" value="MTH30946.1"/>
    <property type="molecule type" value="Genomic_DNA"/>
</dbReference>
<keyword evidence="2" id="KW-0472">Membrane</keyword>
<evidence type="ECO:0000256" key="2">
    <source>
        <dbReference type="ARBA" id="ARBA00023136"/>
    </source>
</evidence>
<gene>
    <name evidence="5" type="ORF">GJV77_13790</name>
</gene>
<feature type="domain" description="Bacterial surface antigen (D15)" evidence="4">
    <location>
        <begin position="674"/>
        <end position="830"/>
    </location>
</feature>
<dbReference type="RefSeq" id="WP_155036915.1">
    <property type="nucleotide sequence ID" value="NZ_JAYMMG010000037.1"/>
</dbReference>